<reference evidence="1 2" key="1">
    <citation type="submission" date="2014-09" db="EMBL/GenBank/DDBJ databases">
        <authorList>
            <person name="Magalhaes I.L.F."/>
            <person name="Oliveira U."/>
            <person name="Santos F.R."/>
            <person name="Vidigal T.H.D.A."/>
            <person name="Brescovit A.D."/>
            <person name="Santos A.J."/>
        </authorList>
    </citation>
    <scope>NUCLEOTIDE SEQUENCE [LARGE SCALE GENOMIC DNA]</scope>
</reference>
<keyword evidence="2" id="KW-1185">Reference proteome</keyword>
<organism evidence="1 2">
    <name type="scientific">Ceraceosorus bombacis</name>
    <dbReference type="NCBI Taxonomy" id="401625"/>
    <lineage>
        <taxon>Eukaryota</taxon>
        <taxon>Fungi</taxon>
        <taxon>Dikarya</taxon>
        <taxon>Basidiomycota</taxon>
        <taxon>Ustilaginomycotina</taxon>
        <taxon>Exobasidiomycetes</taxon>
        <taxon>Ceraceosorales</taxon>
        <taxon>Ceraceosoraceae</taxon>
        <taxon>Ceraceosorus</taxon>
    </lineage>
</organism>
<evidence type="ECO:0000313" key="1">
    <source>
        <dbReference type="EMBL" id="CEH15667.1"/>
    </source>
</evidence>
<evidence type="ECO:0000313" key="2">
    <source>
        <dbReference type="Proteomes" id="UP000054845"/>
    </source>
</evidence>
<dbReference type="AlphaFoldDB" id="A0A0P1BII5"/>
<dbReference type="Proteomes" id="UP000054845">
    <property type="component" value="Unassembled WGS sequence"/>
</dbReference>
<accession>A0A0P1BII5</accession>
<protein>
    <submittedName>
        <fullName evidence="1">Uncharacterized protein</fullName>
    </submittedName>
</protein>
<proteinExistence type="predicted"/>
<name>A0A0P1BII5_9BASI</name>
<dbReference type="EMBL" id="CCYA01000272">
    <property type="protein sequence ID" value="CEH15667.1"/>
    <property type="molecule type" value="Genomic_DNA"/>
</dbReference>
<sequence>MRYCARASTRITFRQLFVPGMDQTAITHPSRIRQLLSVVAMRESIPTSSQRCGREMYPTLRASYITSGKGPLSPAERLDRCVILAKRTRTRTRTRTVLSHSLRLNPLHQPSTLYV</sequence>